<name>A0AAN7Z1G4_9PEZI</name>
<reference evidence="3 4" key="1">
    <citation type="submission" date="2023-10" db="EMBL/GenBank/DDBJ databases">
        <title>Draft genome sequence of Xylaria bambusicola isolate GMP-LS, the root and basal stem rot pathogen of sugarcane in Indonesia.</title>
        <authorList>
            <person name="Selvaraj P."/>
            <person name="Muralishankar V."/>
            <person name="Muruganantham S."/>
            <person name="Sp S."/>
            <person name="Haryani S."/>
            <person name="Lau K.J.X."/>
            <person name="Naqvi N.I."/>
        </authorList>
    </citation>
    <scope>NUCLEOTIDE SEQUENCE [LARGE SCALE GENOMIC DNA]</scope>
    <source>
        <strain evidence="3">GMP-LS</strain>
    </source>
</reference>
<dbReference type="Proteomes" id="UP001305414">
    <property type="component" value="Unassembled WGS sequence"/>
</dbReference>
<dbReference type="PANTHER" id="PTHR38165:SF1">
    <property type="entry name" value="GLUCANASE B"/>
    <property type="match status" value="1"/>
</dbReference>
<gene>
    <name evidence="3" type="ORF">RRF57_009274</name>
</gene>
<feature type="signal peptide" evidence="1">
    <location>
        <begin position="1"/>
        <end position="20"/>
    </location>
</feature>
<accession>A0AAN7Z1G4</accession>
<dbReference type="InterPro" id="IPR037176">
    <property type="entry name" value="Osmotin/thaumatin-like_sf"/>
</dbReference>
<evidence type="ECO:0000256" key="1">
    <source>
        <dbReference type="SAM" id="SignalP"/>
    </source>
</evidence>
<keyword evidence="4" id="KW-1185">Reference proteome</keyword>
<comment type="caution">
    <text evidence="3">The sequence shown here is derived from an EMBL/GenBank/DDBJ whole genome shotgun (WGS) entry which is preliminary data.</text>
</comment>
<dbReference type="PANTHER" id="PTHR38165">
    <property type="match status" value="1"/>
</dbReference>
<evidence type="ECO:0000259" key="2">
    <source>
        <dbReference type="PROSITE" id="PS52006"/>
    </source>
</evidence>
<sequence>MRAFLGLALAMAGLIGQSFAKPTIAHAGGVDDIIITEDNILNSTTVRGGEGAGSISRIKAAQAGAFPIEVHNNFDSGMFMYITGRDTSGTPVLLGPNGQYVYPQADNTGVPKEITGDIAIPLNPQGQTTTITLPQALISARIYLAHGNLKFFTVKDGNGVSAIVEPSAANPLDPSAEVQWGFIEFNYDGTFVFANISFVDFVGIPLGMGVTLASGEQQTVQGLMSGAVNNICNGMKAQTAADGSIGTDYA</sequence>
<evidence type="ECO:0000313" key="4">
    <source>
        <dbReference type="Proteomes" id="UP001305414"/>
    </source>
</evidence>
<dbReference type="AlphaFoldDB" id="A0AAN7Z1G4"/>
<dbReference type="Pfam" id="PF16483">
    <property type="entry name" value="Glyco_hydro_64"/>
    <property type="match status" value="1"/>
</dbReference>
<evidence type="ECO:0000313" key="3">
    <source>
        <dbReference type="EMBL" id="KAK5633560.1"/>
    </source>
</evidence>
<dbReference type="PROSITE" id="PS52006">
    <property type="entry name" value="GH64"/>
    <property type="match status" value="1"/>
</dbReference>
<organism evidence="3 4">
    <name type="scientific">Xylaria bambusicola</name>
    <dbReference type="NCBI Taxonomy" id="326684"/>
    <lineage>
        <taxon>Eukaryota</taxon>
        <taxon>Fungi</taxon>
        <taxon>Dikarya</taxon>
        <taxon>Ascomycota</taxon>
        <taxon>Pezizomycotina</taxon>
        <taxon>Sordariomycetes</taxon>
        <taxon>Xylariomycetidae</taxon>
        <taxon>Xylariales</taxon>
        <taxon>Xylariaceae</taxon>
        <taxon>Xylaria</taxon>
    </lineage>
</organism>
<protein>
    <recommendedName>
        <fullName evidence="2">GH64 domain-containing protein</fullName>
    </recommendedName>
</protein>
<keyword evidence="1" id="KW-0732">Signal</keyword>
<dbReference type="EMBL" id="JAWHQM010000033">
    <property type="protein sequence ID" value="KAK5633560.1"/>
    <property type="molecule type" value="Genomic_DNA"/>
</dbReference>
<feature type="domain" description="GH64" evidence="2">
    <location>
        <begin position="63"/>
        <end position="250"/>
    </location>
</feature>
<dbReference type="InterPro" id="IPR032477">
    <property type="entry name" value="Glyco_hydro_64"/>
</dbReference>
<proteinExistence type="predicted"/>
<feature type="chain" id="PRO_5043020530" description="GH64 domain-containing protein" evidence="1">
    <location>
        <begin position="21"/>
        <end position="250"/>
    </location>
</feature>
<dbReference type="InterPro" id="IPR037398">
    <property type="entry name" value="Glyco_hydro_64_fam"/>
</dbReference>
<dbReference type="Gene3D" id="2.60.110.10">
    <property type="entry name" value="Thaumatin"/>
    <property type="match status" value="1"/>
</dbReference>